<dbReference type="GO" id="GO:0005730">
    <property type="term" value="C:nucleolus"/>
    <property type="evidence" value="ECO:0007669"/>
    <property type="project" value="UniProtKB-SubCell"/>
</dbReference>
<dbReference type="InterPro" id="IPR002478">
    <property type="entry name" value="PUA"/>
</dbReference>
<dbReference type="Gene3D" id="2.30.130.10">
    <property type="entry name" value="PUA domain"/>
    <property type="match status" value="1"/>
</dbReference>
<dbReference type="InterPro" id="IPR055359">
    <property type="entry name" value="Nip7_N_euk"/>
</dbReference>
<dbReference type="Pfam" id="PF03657">
    <property type="entry name" value="UPF0113"/>
    <property type="match status" value="1"/>
</dbReference>
<dbReference type="PROSITE" id="PS50890">
    <property type="entry name" value="PUA"/>
    <property type="match status" value="1"/>
</dbReference>
<keyword evidence="5 6" id="KW-0539">Nucleus</keyword>
<dbReference type="Gene3D" id="3.10.450.220">
    <property type="match status" value="1"/>
</dbReference>
<gene>
    <name evidence="8" type="ORF">PCG10_008608</name>
</gene>
<evidence type="ECO:0000259" key="7">
    <source>
        <dbReference type="SMART" id="SM00359"/>
    </source>
</evidence>
<feature type="domain" description="PUA" evidence="7">
    <location>
        <begin position="77"/>
        <end position="152"/>
    </location>
</feature>
<evidence type="ECO:0000256" key="5">
    <source>
        <dbReference type="ARBA" id="ARBA00023242"/>
    </source>
</evidence>
<dbReference type="Pfam" id="PF17833">
    <property type="entry name" value="pre-PUA_NIP7"/>
    <property type="match status" value="1"/>
</dbReference>
<dbReference type="SMART" id="SM00359">
    <property type="entry name" value="PUA"/>
    <property type="match status" value="1"/>
</dbReference>
<keyword evidence="3 6" id="KW-0690">Ribosome biogenesis</keyword>
<keyword evidence="4 6" id="KW-0694">RNA-binding</keyword>
<dbReference type="CDD" id="cd21151">
    <property type="entry name" value="PUA_Nip7-like"/>
    <property type="match status" value="1"/>
</dbReference>
<dbReference type="InterPro" id="IPR040598">
    <property type="entry name" value="NIP7_N"/>
</dbReference>
<evidence type="ECO:0000256" key="2">
    <source>
        <dbReference type="ARBA" id="ARBA00009895"/>
    </source>
</evidence>
<evidence type="ECO:0000256" key="3">
    <source>
        <dbReference type="ARBA" id="ARBA00022517"/>
    </source>
</evidence>
<evidence type="ECO:0000256" key="6">
    <source>
        <dbReference type="PIRNR" id="PIRNR017190"/>
    </source>
</evidence>
<accession>A0A9P5GK34</accession>
<name>A0A9P5GK34_PENCR</name>
<dbReference type="InterPro" id="IPR036974">
    <property type="entry name" value="PUA_sf"/>
</dbReference>
<dbReference type="GO" id="GO:0003723">
    <property type="term" value="F:RNA binding"/>
    <property type="evidence" value="ECO:0007669"/>
    <property type="project" value="UniProtKB-KW"/>
</dbReference>
<dbReference type="SUPFAM" id="SSF88697">
    <property type="entry name" value="PUA domain-like"/>
    <property type="match status" value="1"/>
</dbReference>
<organism evidence="8 9">
    <name type="scientific">Penicillium crustosum</name>
    <name type="common">Blue mold fungus</name>
    <dbReference type="NCBI Taxonomy" id="36656"/>
    <lineage>
        <taxon>Eukaryota</taxon>
        <taxon>Fungi</taxon>
        <taxon>Dikarya</taxon>
        <taxon>Ascomycota</taxon>
        <taxon>Pezizomycotina</taxon>
        <taxon>Eurotiomycetes</taxon>
        <taxon>Eurotiomycetidae</taxon>
        <taxon>Eurotiales</taxon>
        <taxon>Aspergillaceae</taxon>
        <taxon>Penicillium</taxon>
    </lineage>
</organism>
<dbReference type="Proteomes" id="UP000701341">
    <property type="component" value="Unassembled WGS sequence"/>
</dbReference>
<dbReference type="InterPro" id="IPR016686">
    <property type="entry name" value="Ribosomal_synth_fac_NIP7"/>
</dbReference>
<reference evidence="8" key="1">
    <citation type="submission" date="2020-02" db="EMBL/GenBank/DDBJ databases">
        <authorList>
            <person name="Lichtner F.J."/>
        </authorList>
    </citation>
    <scope>NUCLEOTIDE SEQUENCE</scope>
    <source>
        <strain evidence="8">G10</strain>
    </source>
</reference>
<comment type="caution">
    <text evidence="8">The sequence shown here is derived from an EMBL/GenBank/DDBJ whole genome shotgun (WGS) entry which is preliminary data.</text>
</comment>
<dbReference type="EMBL" id="JAAOZQ010000067">
    <property type="protein sequence ID" value="KAF7521038.1"/>
    <property type="molecule type" value="Genomic_DNA"/>
</dbReference>
<dbReference type="AlphaFoldDB" id="A0A9P5GK34"/>
<evidence type="ECO:0000256" key="4">
    <source>
        <dbReference type="ARBA" id="ARBA00022884"/>
    </source>
</evidence>
<comment type="subunit">
    <text evidence="6">Interacts with pre-ribosome complex.</text>
</comment>
<dbReference type="GO" id="GO:0042255">
    <property type="term" value="P:ribosome assembly"/>
    <property type="evidence" value="ECO:0007669"/>
    <property type="project" value="InterPro"/>
</dbReference>
<dbReference type="InterPro" id="IPR005155">
    <property type="entry name" value="UPF0113_PUA"/>
</dbReference>
<protein>
    <recommendedName>
        <fullName evidence="6">60S ribosome subunit biogenesis protein NIP7</fullName>
    </recommendedName>
</protein>
<comment type="subcellular location">
    <subcellularLocation>
        <location evidence="1">Nucleus</location>
        <location evidence="1">Nucleolus</location>
    </subcellularLocation>
</comment>
<proteinExistence type="inferred from homology"/>
<dbReference type="PIRSF" id="PIRSF017190">
    <property type="entry name" value="Rbsml_synth_fac_NIP7"/>
    <property type="match status" value="1"/>
</dbReference>
<dbReference type="FunFam" id="2.30.130.10:FF:000002">
    <property type="entry name" value="60S ribosome subunit biogenesis protein NIP7 homolog"/>
    <property type="match status" value="1"/>
</dbReference>
<evidence type="ECO:0000256" key="1">
    <source>
        <dbReference type="ARBA" id="ARBA00004604"/>
    </source>
</evidence>
<comment type="function">
    <text evidence="6">Required for proper 27S pre-rRNA processing and 60S ribosome subunit assembly.</text>
</comment>
<evidence type="ECO:0000313" key="8">
    <source>
        <dbReference type="EMBL" id="KAF7521038.1"/>
    </source>
</evidence>
<keyword evidence="9" id="KW-1185">Reference proteome</keyword>
<sequence length="164" mass="18071">MRSLTEEETRTLFTKLASYTGRSLNSLITPAEDGTMSVFRLQGSRVYYVNKEIANLSTGKFRINLTALDLLAQHARYKVWIKANGVMPLLYGGSVLKAHVARFSEDVPENAGVIIMDSNDVPLGFGVTARSSAQIAKLDPTSIAVHRQADAGEYLREEDTLFTT</sequence>
<dbReference type="InterPro" id="IPR015947">
    <property type="entry name" value="PUA-like_sf"/>
</dbReference>
<dbReference type="CDD" id="cd21146">
    <property type="entry name" value="Nip7_N_euk"/>
    <property type="match status" value="1"/>
</dbReference>
<comment type="similarity">
    <text evidence="2 6">Belongs to the NIP7 family.</text>
</comment>
<evidence type="ECO:0000313" key="9">
    <source>
        <dbReference type="Proteomes" id="UP000701341"/>
    </source>
</evidence>
<dbReference type="SUPFAM" id="SSF88802">
    <property type="entry name" value="Pre-PUA domain"/>
    <property type="match status" value="1"/>
</dbReference>